<dbReference type="PANTHER" id="PTHR32208:SF56">
    <property type="entry name" value="GALACTOSE OXIDASE-RELATED"/>
    <property type="match status" value="1"/>
</dbReference>
<dbReference type="Gene3D" id="2.130.10.80">
    <property type="entry name" value="Galactose oxidase/kelch, beta-propeller"/>
    <property type="match status" value="1"/>
</dbReference>
<organism evidence="3 4">
    <name type="scientific">Svornostia abyssi</name>
    <dbReference type="NCBI Taxonomy" id="2898438"/>
    <lineage>
        <taxon>Bacteria</taxon>
        <taxon>Bacillati</taxon>
        <taxon>Actinomycetota</taxon>
        <taxon>Thermoleophilia</taxon>
        <taxon>Solirubrobacterales</taxon>
        <taxon>Baekduiaceae</taxon>
        <taxon>Svornostia</taxon>
    </lineage>
</organism>
<sequence length="243" mass="25664">MLTRWLSLAAVSLVAVLAAAVPAQADPGQTGRWSAVQNYPVVPISAAVTPDGKIVAWDQADPGTPHSISPNNGKAMILDPETGTITRSANIAPASVFCPLITTLPDGKVAITGGGNDTVNSDLVQIYDPESKTFGTWSTLSTGRWYGGGSISKNGDIVALGGRGGSGADVVDAETGRNRRAERQLRRRLVPARAADAGRPLHDRERHGSAHQQHADPPDPRHHRQRHADRRRRPHSAAAPGCA</sequence>
<evidence type="ECO:0000256" key="1">
    <source>
        <dbReference type="SAM" id="MobiDB-lite"/>
    </source>
</evidence>
<dbReference type="InterPro" id="IPR037293">
    <property type="entry name" value="Gal_Oxidase_central_sf"/>
</dbReference>
<evidence type="ECO:0000256" key="2">
    <source>
        <dbReference type="SAM" id="SignalP"/>
    </source>
</evidence>
<accession>A0ABY5PK30</accession>
<feature type="compositionally biased region" description="Basic and acidic residues" evidence="1">
    <location>
        <begin position="174"/>
        <end position="184"/>
    </location>
</feature>
<reference evidence="4" key="1">
    <citation type="submission" date="2021-11" db="EMBL/GenBank/DDBJ databases">
        <title>Cultivation dependent microbiological survey of springs from the worlds oldest radium mine currently devoted to the extraction of radon-saturated water.</title>
        <authorList>
            <person name="Kapinusova G."/>
            <person name="Smrhova T."/>
            <person name="Strejcek M."/>
            <person name="Suman J."/>
            <person name="Jani K."/>
            <person name="Pajer P."/>
            <person name="Uhlik O."/>
        </authorList>
    </citation>
    <scope>NUCLEOTIDE SEQUENCE [LARGE SCALE GENOMIC DNA]</scope>
    <source>
        <strain evidence="4">J379</strain>
    </source>
</reference>
<dbReference type="PANTHER" id="PTHR32208">
    <property type="entry name" value="SECRETED PROTEIN-RELATED"/>
    <property type="match status" value="1"/>
</dbReference>
<protein>
    <recommendedName>
        <fullName evidence="5">Galactose oxidase</fullName>
    </recommendedName>
</protein>
<dbReference type="SUPFAM" id="SSF50965">
    <property type="entry name" value="Galactose oxidase, central domain"/>
    <property type="match status" value="1"/>
</dbReference>
<feature type="signal peptide" evidence="2">
    <location>
        <begin position="1"/>
        <end position="25"/>
    </location>
</feature>
<feature type="region of interest" description="Disordered" evidence="1">
    <location>
        <begin position="164"/>
        <end position="243"/>
    </location>
</feature>
<evidence type="ECO:0008006" key="5">
    <source>
        <dbReference type="Google" id="ProtNLM"/>
    </source>
</evidence>
<evidence type="ECO:0000313" key="4">
    <source>
        <dbReference type="Proteomes" id="UP001058860"/>
    </source>
</evidence>
<keyword evidence="4" id="KW-1185">Reference proteome</keyword>
<proteinExistence type="predicted"/>
<dbReference type="EMBL" id="CP088295">
    <property type="protein sequence ID" value="UUY04969.1"/>
    <property type="molecule type" value="Genomic_DNA"/>
</dbReference>
<gene>
    <name evidence="3" type="ORF">LRS13_05415</name>
</gene>
<evidence type="ECO:0000313" key="3">
    <source>
        <dbReference type="EMBL" id="UUY04969.1"/>
    </source>
</evidence>
<feature type="compositionally biased region" description="Basic residues" evidence="1">
    <location>
        <begin position="221"/>
        <end position="235"/>
    </location>
</feature>
<dbReference type="Proteomes" id="UP001058860">
    <property type="component" value="Chromosome"/>
</dbReference>
<feature type="chain" id="PRO_5045228770" description="Galactose oxidase" evidence="2">
    <location>
        <begin position="26"/>
        <end position="243"/>
    </location>
</feature>
<keyword evidence="2" id="KW-0732">Signal</keyword>
<name>A0ABY5PK30_9ACTN</name>
<dbReference type="InterPro" id="IPR011043">
    <property type="entry name" value="Gal_Oxase/kelch_b-propeller"/>
</dbReference>
<dbReference type="RefSeq" id="WP_353865444.1">
    <property type="nucleotide sequence ID" value="NZ_CP088295.1"/>
</dbReference>
<feature type="compositionally biased region" description="Basic and acidic residues" evidence="1">
    <location>
        <begin position="199"/>
        <end position="220"/>
    </location>
</feature>